<organism evidence="3 4">
    <name type="scientific">Hyphobacterium vulgare</name>
    <dbReference type="NCBI Taxonomy" id="1736751"/>
    <lineage>
        <taxon>Bacteria</taxon>
        <taxon>Pseudomonadati</taxon>
        <taxon>Pseudomonadota</taxon>
        <taxon>Alphaproteobacteria</taxon>
        <taxon>Maricaulales</taxon>
        <taxon>Maricaulaceae</taxon>
        <taxon>Hyphobacterium</taxon>
    </lineage>
</organism>
<dbReference type="InterPro" id="IPR046367">
    <property type="entry name" value="GapR-like_DNA-bd"/>
</dbReference>
<accession>A0ABV6ZWC6</accession>
<gene>
    <name evidence="3" type="ORF">ACFOOR_06260</name>
</gene>
<evidence type="ECO:0000313" key="4">
    <source>
        <dbReference type="Proteomes" id="UP001595379"/>
    </source>
</evidence>
<evidence type="ECO:0000259" key="2">
    <source>
        <dbReference type="Pfam" id="PF10073"/>
    </source>
</evidence>
<comment type="caution">
    <text evidence="3">The sequence shown here is derived from an EMBL/GenBank/DDBJ whole genome shotgun (WGS) entry which is preliminary data.</text>
</comment>
<keyword evidence="4" id="KW-1185">Reference proteome</keyword>
<evidence type="ECO:0000313" key="3">
    <source>
        <dbReference type="EMBL" id="MFC2925703.1"/>
    </source>
</evidence>
<dbReference type="Proteomes" id="UP001595379">
    <property type="component" value="Unassembled WGS sequence"/>
</dbReference>
<protein>
    <submittedName>
        <fullName evidence="3">DUF2312 domain-containing protein</fullName>
    </submittedName>
</protein>
<sequence>MADAAATVTDESDAIGGVARDHLKAFVSRIERLEEDKKAVMDDLKEVYAEAKSMGFDTKILRQVIRLRKIDRNERQEAEALLELYLGAVEG</sequence>
<keyword evidence="1" id="KW-0175">Coiled coil</keyword>
<dbReference type="NCBIfam" id="NF010247">
    <property type="entry name" value="PRK13694.1"/>
    <property type="match status" value="1"/>
</dbReference>
<feature type="coiled-coil region" evidence="1">
    <location>
        <begin position="23"/>
        <end position="50"/>
    </location>
</feature>
<reference evidence="4" key="1">
    <citation type="journal article" date="2019" name="Int. J. Syst. Evol. Microbiol.">
        <title>The Global Catalogue of Microorganisms (GCM) 10K type strain sequencing project: providing services to taxonomists for standard genome sequencing and annotation.</title>
        <authorList>
            <consortium name="The Broad Institute Genomics Platform"/>
            <consortium name="The Broad Institute Genome Sequencing Center for Infectious Disease"/>
            <person name="Wu L."/>
            <person name="Ma J."/>
        </authorList>
    </citation>
    <scope>NUCLEOTIDE SEQUENCE [LARGE SCALE GENOMIC DNA]</scope>
    <source>
        <strain evidence="4">KCTC 52487</strain>
    </source>
</reference>
<dbReference type="Pfam" id="PF10073">
    <property type="entry name" value="GapR_DNA-bd"/>
    <property type="match status" value="1"/>
</dbReference>
<evidence type="ECO:0000256" key="1">
    <source>
        <dbReference type="SAM" id="Coils"/>
    </source>
</evidence>
<proteinExistence type="predicted"/>
<dbReference type="EMBL" id="JBHRSV010000007">
    <property type="protein sequence ID" value="MFC2925703.1"/>
    <property type="molecule type" value="Genomic_DNA"/>
</dbReference>
<dbReference type="RefSeq" id="WP_343165657.1">
    <property type="nucleotide sequence ID" value="NZ_JBHRSV010000007.1"/>
</dbReference>
<feature type="domain" description="GapR-like DNA-binding" evidence="2">
    <location>
        <begin position="19"/>
        <end position="89"/>
    </location>
</feature>
<name>A0ABV6ZWC6_9PROT</name>